<keyword evidence="2 10" id="KW-0812">Transmembrane</keyword>
<comment type="caution">
    <text evidence="8">Lacks conserved residue(s) required for the propagation of feature annotation.</text>
</comment>
<evidence type="ECO:0000256" key="3">
    <source>
        <dbReference type="ARBA" id="ARBA00022729"/>
    </source>
</evidence>
<dbReference type="PROSITE" id="PS01209">
    <property type="entry name" value="LDLRA_1"/>
    <property type="match status" value="1"/>
</dbReference>
<feature type="domain" description="MANSC" evidence="12">
    <location>
        <begin position="45"/>
        <end position="122"/>
    </location>
</feature>
<gene>
    <name evidence="13" type="ORF">PV327_003489</name>
</gene>
<protein>
    <recommendedName>
        <fullName evidence="12">MANSC domain-containing protein</fullName>
    </recommendedName>
</protein>
<dbReference type="Pfam" id="PF07502">
    <property type="entry name" value="MANEC"/>
    <property type="match status" value="1"/>
</dbReference>
<name>A0AA39G444_MICHY</name>
<dbReference type="SUPFAM" id="SSF57424">
    <property type="entry name" value="LDL receptor-like module"/>
    <property type="match status" value="1"/>
</dbReference>
<evidence type="ECO:0000256" key="6">
    <source>
        <dbReference type="ARBA" id="ARBA00023157"/>
    </source>
</evidence>
<feature type="signal peptide" evidence="11">
    <location>
        <begin position="1"/>
        <end position="21"/>
    </location>
</feature>
<evidence type="ECO:0000256" key="2">
    <source>
        <dbReference type="ARBA" id="ARBA00022692"/>
    </source>
</evidence>
<dbReference type="GO" id="GO:0016020">
    <property type="term" value="C:membrane"/>
    <property type="evidence" value="ECO:0007669"/>
    <property type="project" value="UniProtKB-SubCell"/>
</dbReference>
<dbReference type="InterPro" id="IPR011106">
    <property type="entry name" value="MANSC_N"/>
</dbReference>
<dbReference type="InterPro" id="IPR023415">
    <property type="entry name" value="LDLR_class-A_CS"/>
</dbReference>
<evidence type="ECO:0000256" key="10">
    <source>
        <dbReference type="SAM" id="Phobius"/>
    </source>
</evidence>
<feature type="region of interest" description="Disordered" evidence="9">
    <location>
        <begin position="453"/>
        <end position="486"/>
    </location>
</feature>
<feature type="transmembrane region" description="Helical" evidence="10">
    <location>
        <begin position="529"/>
        <end position="551"/>
    </location>
</feature>
<evidence type="ECO:0000256" key="11">
    <source>
        <dbReference type="SAM" id="SignalP"/>
    </source>
</evidence>
<feature type="compositionally biased region" description="Basic and acidic residues" evidence="9">
    <location>
        <begin position="453"/>
        <end position="467"/>
    </location>
</feature>
<organism evidence="13 14">
    <name type="scientific">Microctonus hyperodae</name>
    <name type="common">Parasitoid wasp</name>
    <dbReference type="NCBI Taxonomy" id="165561"/>
    <lineage>
        <taxon>Eukaryota</taxon>
        <taxon>Metazoa</taxon>
        <taxon>Ecdysozoa</taxon>
        <taxon>Arthropoda</taxon>
        <taxon>Hexapoda</taxon>
        <taxon>Insecta</taxon>
        <taxon>Pterygota</taxon>
        <taxon>Neoptera</taxon>
        <taxon>Endopterygota</taxon>
        <taxon>Hymenoptera</taxon>
        <taxon>Apocrita</taxon>
        <taxon>Ichneumonoidea</taxon>
        <taxon>Braconidae</taxon>
        <taxon>Euphorinae</taxon>
        <taxon>Microctonus</taxon>
    </lineage>
</organism>
<dbReference type="PROSITE" id="PS50986">
    <property type="entry name" value="MANSC"/>
    <property type="match status" value="1"/>
</dbReference>
<dbReference type="Proteomes" id="UP001168972">
    <property type="component" value="Unassembled WGS sequence"/>
</dbReference>
<dbReference type="PANTHER" id="PTHR46876:SF1">
    <property type="entry name" value="LOW-DENSITY LIPOPROTEIN RECEPTOR-RELATED PROTEIN 11"/>
    <property type="match status" value="1"/>
</dbReference>
<dbReference type="SMART" id="SM00192">
    <property type="entry name" value="LDLa"/>
    <property type="match status" value="1"/>
</dbReference>
<dbReference type="Pfam" id="PF00057">
    <property type="entry name" value="Ldl_recept_a"/>
    <property type="match status" value="1"/>
</dbReference>
<dbReference type="PROSITE" id="PS50068">
    <property type="entry name" value="LDLRA_2"/>
    <property type="match status" value="1"/>
</dbReference>
<evidence type="ECO:0000256" key="9">
    <source>
        <dbReference type="SAM" id="MobiDB-lite"/>
    </source>
</evidence>
<comment type="subcellular location">
    <subcellularLocation>
        <location evidence="1">Membrane</location>
        <topology evidence="1">Single-pass type I membrane protein</topology>
    </subcellularLocation>
</comment>
<dbReference type="CDD" id="cd00112">
    <property type="entry name" value="LDLa"/>
    <property type="match status" value="1"/>
</dbReference>
<evidence type="ECO:0000313" key="13">
    <source>
        <dbReference type="EMBL" id="KAK0181184.1"/>
    </source>
</evidence>
<keyword evidence="6" id="KW-1015">Disulfide bond</keyword>
<evidence type="ECO:0000256" key="1">
    <source>
        <dbReference type="ARBA" id="ARBA00004479"/>
    </source>
</evidence>
<dbReference type="AlphaFoldDB" id="A0AA39G444"/>
<evidence type="ECO:0000256" key="4">
    <source>
        <dbReference type="ARBA" id="ARBA00022989"/>
    </source>
</evidence>
<feature type="chain" id="PRO_5041262449" description="MANSC domain-containing protein" evidence="11">
    <location>
        <begin position="22"/>
        <end position="578"/>
    </location>
</feature>
<comment type="caution">
    <text evidence="13">The sequence shown here is derived from an EMBL/GenBank/DDBJ whole genome shotgun (WGS) entry which is preliminary data.</text>
</comment>
<proteinExistence type="predicted"/>
<keyword evidence="3 11" id="KW-0732">Signal</keyword>
<keyword evidence="7" id="KW-0325">Glycoprotein</keyword>
<keyword evidence="4 10" id="KW-1133">Transmembrane helix</keyword>
<evidence type="ECO:0000256" key="5">
    <source>
        <dbReference type="ARBA" id="ARBA00023136"/>
    </source>
</evidence>
<evidence type="ECO:0000256" key="8">
    <source>
        <dbReference type="PROSITE-ProRule" id="PRU00124"/>
    </source>
</evidence>
<evidence type="ECO:0000259" key="12">
    <source>
        <dbReference type="PROSITE" id="PS50986"/>
    </source>
</evidence>
<sequence length="578" mass="65835">MLHLFLHIIVKFIVILHCVSSENSPKHNGNLPDDAMQMCIDSFDIHKDKIIRTQDSLALGAKYIMEIELDGREECLKLCCKTDDCDVFIFEEKKQGSCYLFHCGPPHDFKCKFTSHANYTSAVRLEEQLRRSQQEHELKSLRKMAERVSLDYSYTEPPIIVPEITESSKISTSTTPIPIKQSCTRNQYECRASGECIAIYNVCDGIPQCTDGSDEALDLGCPTEKPTPPPLTPHAPIPPAPELLKYPSVIQHYKNFPAIYGDSNSPLKPWQMPLSAHQGVSQQQNPQYPPQQAVIPMPQVNYGSQGYMNGWEYRQMYEQNKEPYQINPIRAKVDLPHYDNEQPHIFNHKRPGMMPENLGDNSINYIEPERSYESYYPNQNRENWPTGQRPAVELQPKLQLLPTIPPVVLTKQEQIIPVIQQQIKNPINSSPLEIKAIADKTVPIKESLSIKKELETQKNVHPPKESEPSVIDKAQTLSKKDVDSDKSLDLHRQKLENQHSEIQVHHFMAEHLQQNNHKSNNEILRPRGAVISLALGITATAIMAALITCRLRVVRKRGRRGHGPYAHDADYLVNGMYL</sequence>
<evidence type="ECO:0000313" key="14">
    <source>
        <dbReference type="Proteomes" id="UP001168972"/>
    </source>
</evidence>
<dbReference type="Gene3D" id="4.10.400.10">
    <property type="entry name" value="Low-density Lipoprotein Receptor"/>
    <property type="match status" value="1"/>
</dbReference>
<dbReference type="InterPro" id="IPR013980">
    <property type="entry name" value="MANSC_dom"/>
</dbReference>
<keyword evidence="14" id="KW-1185">Reference proteome</keyword>
<dbReference type="InterPro" id="IPR002172">
    <property type="entry name" value="LDrepeatLR_classA_rpt"/>
</dbReference>
<dbReference type="PANTHER" id="PTHR46876">
    <property type="entry name" value="LOW-DENSITY LIPOPROTEIN RECEPTOR-RELATED PROTEIN 11"/>
    <property type="match status" value="1"/>
</dbReference>
<keyword evidence="5 10" id="KW-0472">Membrane</keyword>
<reference evidence="13" key="1">
    <citation type="journal article" date="2023" name="bioRxiv">
        <title>Scaffold-level genome assemblies of two parasitoid biocontrol wasps reveal the parthenogenesis mechanism and an associated novel virus.</title>
        <authorList>
            <person name="Inwood S."/>
            <person name="Skelly J."/>
            <person name="Guhlin J."/>
            <person name="Harrop T."/>
            <person name="Goldson S."/>
            <person name="Dearden P."/>
        </authorList>
    </citation>
    <scope>NUCLEOTIDE SEQUENCE</scope>
    <source>
        <strain evidence="13">Lincoln</strain>
        <tissue evidence="13">Whole body</tissue>
    </source>
</reference>
<reference evidence="13" key="2">
    <citation type="submission" date="2023-03" db="EMBL/GenBank/DDBJ databases">
        <authorList>
            <person name="Inwood S.N."/>
            <person name="Skelly J.G."/>
            <person name="Guhlin J."/>
            <person name="Harrop T.W.R."/>
            <person name="Goldson S.G."/>
            <person name="Dearden P.K."/>
        </authorList>
    </citation>
    <scope>NUCLEOTIDE SEQUENCE</scope>
    <source>
        <strain evidence="13">Lincoln</strain>
        <tissue evidence="13">Whole body</tissue>
    </source>
</reference>
<accession>A0AA39G444</accession>
<dbReference type="InterPro" id="IPR036055">
    <property type="entry name" value="LDL_receptor-like_sf"/>
</dbReference>
<dbReference type="SMART" id="SM00765">
    <property type="entry name" value="MANEC"/>
    <property type="match status" value="1"/>
</dbReference>
<dbReference type="EMBL" id="JAQQBR010000002">
    <property type="protein sequence ID" value="KAK0181184.1"/>
    <property type="molecule type" value="Genomic_DNA"/>
</dbReference>
<evidence type="ECO:0000256" key="7">
    <source>
        <dbReference type="ARBA" id="ARBA00023180"/>
    </source>
</evidence>